<evidence type="ECO:0000256" key="2">
    <source>
        <dbReference type="ARBA" id="ARBA00023015"/>
    </source>
</evidence>
<feature type="compositionally biased region" description="Low complexity" evidence="8">
    <location>
        <begin position="701"/>
        <end position="713"/>
    </location>
</feature>
<dbReference type="Proteomes" id="UP000267821">
    <property type="component" value="Unassembled WGS sequence"/>
</dbReference>
<dbReference type="Pfam" id="PF00447">
    <property type="entry name" value="HSF_DNA-bind"/>
    <property type="match status" value="1"/>
</dbReference>
<dbReference type="GO" id="GO:0003700">
    <property type="term" value="F:DNA-binding transcription factor activity"/>
    <property type="evidence" value="ECO:0007669"/>
    <property type="project" value="InterPro"/>
</dbReference>
<feature type="compositionally biased region" description="Polar residues" evidence="8">
    <location>
        <begin position="714"/>
        <end position="725"/>
    </location>
</feature>
<evidence type="ECO:0000256" key="3">
    <source>
        <dbReference type="ARBA" id="ARBA00023125"/>
    </source>
</evidence>
<feature type="compositionally biased region" description="Polar residues" evidence="8">
    <location>
        <begin position="434"/>
        <end position="457"/>
    </location>
</feature>
<dbReference type="AlphaFoldDB" id="A0A3N4M2S0"/>
<dbReference type="GO" id="GO:0000160">
    <property type="term" value="P:phosphorelay signal transduction system"/>
    <property type="evidence" value="ECO:0007669"/>
    <property type="project" value="InterPro"/>
</dbReference>
<evidence type="ECO:0000256" key="5">
    <source>
        <dbReference type="ARBA" id="ARBA00023242"/>
    </source>
</evidence>
<protein>
    <recommendedName>
        <fullName evidence="9">Response regulatory domain-containing protein</fullName>
    </recommendedName>
</protein>
<keyword evidence="3" id="KW-0238">DNA-binding</keyword>
<feature type="domain" description="Response regulatory" evidence="9">
    <location>
        <begin position="524"/>
        <end position="638"/>
    </location>
</feature>
<evidence type="ECO:0000256" key="6">
    <source>
        <dbReference type="PROSITE-ProRule" id="PRU00169"/>
    </source>
</evidence>
<dbReference type="CDD" id="cd17546">
    <property type="entry name" value="REC_hyHK_CKI1_RcsC-like"/>
    <property type="match status" value="1"/>
</dbReference>
<evidence type="ECO:0000256" key="4">
    <source>
        <dbReference type="ARBA" id="ARBA00023163"/>
    </source>
</evidence>
<feature type="region of interest" description="Disordered" evidence="8">
    <location>
        <begin position="392"/>
        <end position="457"/>
    </location>
</feature>
<dbReference type="Pfam" id="PF00072">
    <property type="entry name" value="Response_reg"/>
    <property type="match status" value="1"/>
</dbReference>
<accession>A0A3N4M2S0</accession>
<dbReference type="InterPro" id="IPR036388">
    <property type="entry name" value="WH-like_DNA-bd_sf"/>
</dbReference>
<feature type="region of interest" description="Disordered" evidence="8">
    <location>
        <begin position="229"/>
        <end position="289"/>
    </location>
</feature>
<dbReference type="Gene3D" id="1.10.10.10">
    <property type="entry name" value="Winged helix-like DNA-binding domain superfamily/Winged helix DNA-binding domain"/>
    <property type="match status" value="1"/>
</dbReference>
<keyword evidence="5" id="KW-0539">Nucleus</keyword>
<feature type="region of interest" description="Disordered" evidence="8">
    <location>
        <begin position="753"/>
        <end position="775"/>
    </location>
</feature>
<dbReference type="PANTHER" id="PTHR10015:SF361">
    <property type="entry name" value="TRANSCRIPTION FACTOR SKN7"/>
    <property type="match status" value="1"/>
</dbReference>
<evidence type="ECO:0000256" key="8">
    <source>
        <dbReference type="SAM" id="MobiDB-lite"/>
    </source>
</evidence>
<evidence type="ECO:0000256" key="7">
    <source>
        <dbReference type="SAM" id="Coils"/>
    </source>
</evidence>
<dbReference type="InterPro" id="IPR001789">
    <property type="entry name" value="Sig_transdc_resp-reg_receiver"/>
</dbReference>
<proteinExistence type="predicted"/>
<feature type="region of interest" description="Disordered" evidence="8">
    <location>
        <begin position="653"/>
        <end position="676"/>
    </location>
</feature>
<feature type="compositionally biased region" description="Low complexity" evidence="8">
    <location>
        <begin position="392"/>
        <end position="402"/>
    </location>
</feature>
<evidence type="ECO:0000313" key="10">
    <source>
        <dbReference type="EMBL" id="RPB29456.1"/>
    </source>
</evidence>
<dbReference type="Gene3D" id="3.40.50.2300">
    <property type="match status" value="1"/>
</dbReference>
<dbReference type="SUPFAM" id="SSF46785">
    <property type="entry name" value="Winged helix' DNA-binding domain"/>
    <property type="match status" value="1"/>
</dbReference>
<feature type="compositionally biased region" description="Polar residues" evidence="8">
    <location>
        <begin position="657"/>
        <end position="672"/>
    </location>
</feature>
<dbReference type="GO" id="GO:0043565">
    <property type="term" value="F:sequence-specific DNA binding"/>
    <property type="evidence" value="ECO:0007669"/>
    <property type="project" value="InterPro"/>
</dbReference>
<name>A0A3N4M2S0_9PEZI</name>
<evidence type="ECO:0000259" key="9">
    <source>
        <dbReference type="PROSITE" id="PS50110"/>
    </source>
</evidence>
<dbReference type="GO" id="GO:0005634">
    <property type="term" value="C:nucleus"/>
    <property type="evidence" value="ECO:0007669"/>
    <property type="project" value="UniProtKB-SubCell"/>
</dbReference>
<feature type="modified residue" description="4-aspartylphosphate" evidence="6">
    <location>
        <position position="573"/>
    </location>
</feature>
<dbReference type="PRINTS" id="PR00056">
    <property type="entry name" value="HSFDOMAIN"/>
</dbReference>
<dbReference type="InterPro" id="IPR011006">
    <property type="entry name" value="CheY-like_superfamily"/>
</dbReference>
<dbReference type="PANTHER" id="PTHR10015">
    <property type="entry name" value="HEAT SHOCK TRANSCRIPTION FACTOR"/>
    <property type="match status" value="1"/>
</dbReference>
<comment type="subcellular location">
    <subcellularLocation>
        <location evidence="1">Nucleus</location>
    </subcellularLocation>
</comment>
<dbReference type="InParanoid" id="A0A3N4M2S0"/>
<feature type="region of interest" description="Disordered" evidence="8">
    <location>
        <begin position="691"/>
        <end position="726"/>
    </location>
</feature>
<dbReference type="InterPro" id="IPR036390">
    <property type="entry name" value="WH_DNA-bd_sf"/>
</dbReference>
<gene>
    <name evidence="10" type="ORF">L211DRAFT_16431</name>
</gene>
<keyword evidence="6" id="KW-0597">Phosphoprotein</keyword>
<keyword evidence="4" id="KW-0804">Transcription</keyword>
<keyword evidence="11" id="KW-1185">Reference proteome</keyword>
<reference evidence="10 11" key="1">
    <citation type="journal article" date="2018" name="Nat. Ecol. Evol.">
        <title>Pezizomycetes genomes reveal the molecular basis of ectomycorrhizal truffle lifestyle.</title>
        <authorList>
            <person name="Murat C."/>
            <person name="Payen T."/>
            <person name="Noel B."/>
            <person name="Kuo A."/>
            <person name="Morin E."/>
            <person name="Chen J."/>
            <person name="Kohler A."/>
            <person name="Krizsan K."/>
            <person name="Balestrini R."/>
            <person name="Da Silva C."/>
            <person name="Montanini B."/>
            <person name="Hainaut M."/>
            <person name="Levati E."/>
            <person name="Barry K.W."/>
            <person name="Belfiori B."/>
            <person name="Cichocki N."/>
            <person name="Clum A."/>
            <person name="Dockter R.B."/>
            <person name="Fauchery L."/>
            <person name="Guy J."/>
            <person name="Iotti M."/>
            <person name="Le Tacon F."/>
            <person name="Lindquist E.A."/>
            <person name="Lipzen A."/>
            <person name="Malagnac F."/>
            <person name="Mello A."/>
            <person name="Molinier V."/>
            <person name="Miyauchi S."/>
            <person name="Poulain J."/>
            <person name="Riccioni C."/>
            <person name="Rubini A."/>
            <person name="Sitrit Y."/>
            <person name="Splivallo R."/>
            <person name="Traeger S."/>
            <person name="Wang M."/>
            <person name="Zifcakova L."/>
            <person name="Wipf D."/>
            <person name="Zambonelli A."/>
            <person name="Paolocci F."/>
            <person name="Nowrousian M."/>
            <person name="Ottonello S."/>
            <person name="Baldrian P."/>
            <person name="Spatafora J.W."/>
            <person name="Henrissat B."/>
            <person name="Nagy L.G."/>
            <person name="Aury J.M."/>
            <person name="Wincker P."/>
            <person name="Grigoriev I.V."/>
            <person name="Bonfante P."/>
            <person name="Martin F.M."/>
        </authorList>
    </citation>
    <scope>NUCLEOTIDE SEQUENCE [LARGE SCALE GENOMIC DNA]</scope>
    <source>
        <strain evidence="10 11">ATCC MYA-4762</strain>
    </source>
</reference>
<dbReference type="PROSITE" id="PS50110">
    <property type="entry name" value="RESPONSE_REGULATORY"/>
    <property type="match status" value="1"/>
</dbReference>
<dbReference type="OrthoDB" id="424572at2759"/>
<dbReference type="FunFam" id="1.10.10.10:FF:000027">
    <property type="entry name" value="Heat shock transcription factor 1"/>
    <property type="match status" value="1"/>
</dbReference>
<keyword evidence="2" id="KW-0805">Transcription regulation</keyword>
<dbReference type="SMART" id="SM00448">
    <property type="entry name" value="REC"/>
    <property type="match status" value="1"/>
</dbReference>
<dbReference type="STRING" id="1051890.A0A3N4M2S0"/>
<sequence length="944" mass="103510">MERASGSGGGSSDFVKKLYKMLEDPTYRHIVRWNDQGNSFIVLDNTEFTKNVLPRHFKHSNFASFVRQLNKYDFHKIRNTDEPGGSQYGEQAWEFKHPNFLMHSRDQLENIRRKAPAARKLAQKAASEDPAALQAAFAQIEELQGHLQQLRDAQKGIDHQLERNDTICQALVAQVGNMHKKLMGYEDLIQRLMVQLAQKEVELRDIGRRNPHLVGLQVTEYNEYSERDVLGGNGEQKSEEGNNEGSDWDEDNEDEYDDVDEDMDEDMDENNGEEGSEEHLPTSISVPSQGLTPFIMEHSTPIGQNYDQTERETSASGATTLGIDEIGPFDPGGISNNHTPDEQQTINMFDHLLSKSTRDNQSWLKLPGLNPKIQSQVKSSDGLSVVLFSPATASSHSSATPPFGSIEESAMNGPAETADGRRYNVAGGNDEDSIQATSSRPAASVPPQVSVNSEKDGITTNGHAGIYLPPITEVGSLSTGPSLHTLSQIKQSLDAANLDKGKGKEITGTPLERRPPPSRHYTAPILVVDDDPMCRRLLMLFFSYNKQEVDCASDGISAVEKANRHKYSIIFMDVILPLLDGVSATKLMRKTDKETPIVCLASTTNDVDLDRYKRSGMNIILSKPFGFKKLFETMLEIMPESTGWAIPRGLRAKRNKGNNQQQSVTNGSSGDGQESKFNDLAIFSGSTDSSKFKGMVGNGRTDTTSETTIDTGDQQSSDSGANHQASAPLGPFCLRPMSIANIINEKNYDPKKREHTDMESQNETGIGGGADAKKRRVEATPENVAPEVSSLLAMETSPPCIDTNPVNDYDISLTMGIPSPLPVLQGSLQAMLDQTIAPSAPGSLDFNLEDSGLQDAFPPVRVPNATALYPVENGYMALKAKAQADPPTQLDPFPVHYQTAENEMHSVAIGNVSQKSFIGRGLSERVVQETGNPTSLSYDGYRVE</sequence>
<organism evidence="10 11">
    <name type="scientific">Terfezia boudieri ATCC MYA-4762</name>
    <dbReference type="NCBI Taxonomy" id="1051890"/>
    <lineage>
        <taxon>Eukaryota</taxon>
        <taxon>Fungi</taxon>
        <taxon>Dikarya</taxon>
        <taxon>Ascomycota</taxon>
        <taxon>Pezizomycotina</taxon>
        <taxon>Pezizomycetes</taxon>
        <taxon>Pezizales</taxon>
        <taxon>Pezizaceae</taxon>
        <taxon>Terfezia</taxon>
    </lineage>
</organism>
<evidence type="ECO:0000256" key="1">
    <source>
        <dbReference type="ARBA" id="ARBA00004123"/>
    </source>
</evidence>
<dbReference type="InterPro" id="IPR000232">
    <property type="entry name" value="HSF_DNA-bd"/>
</dbReference>
<dbReference type="SMART" id="SM00415">
    <property type="entry name" value="HSF"/>
    <property type="match status" value="1"/>
</dbReference>
<dbReference type="EMBL" id="ML121527">
    <property type="protein sequence ID" value="RPB29456.1"/>
    <property type="molecule type" value="Genomic_DNA"/>
</dbReference>
<evidence type="ECO:0000313" key="11">
    <source>
        <dbReference type="Proteomes" id="UP000267821"/>
    </source>
</evidence>
<dbReference type="SUPFAM" id="SSF52172">
    <property type="entry name" value="CheY-like"/>
    <property type="match status" value="1"/>
</dbReference>
<dbReference type="PROSITE" id="PS00434">
    <property type="entry name" value="HSF_DOMAIN"/>
    <property type="match status" value="1"/>
</dbReference>
<feature type="coiled-coil region" evidence="7">
    <location>
        <begin position="182"/>
        <end position="209"/>
    </location>
</feature>
<feature type="compositionally biased region" description="Acidic residues" evidence="8">
    <location>
        <begin position="246"/>
        <end position="276"/>
    </location>
</feature>
<keyword evidence="7" id="KW-0175">Coiled coil</keyword>